<dbReference type="InterPro" id="IPR050263">
    <property type="entry name" value="Bact_Fimbrial_Adh_Pro"/>
</dbReference>
<dbReference type="Pfam" id="PF00419">
    <property type="entry name" value="Fimbrial"/>
    <property type="match status" value="1"/>
</dbReference>
<dbReference type="InterPro" id="IPR008966">
    <property type="entry name" value="Adhesion_dom_sf"/>
</dbReference>
<evidence type="ECO:0000259" key="1">
    <source>
        <dbReference type="Pfam" id="PF00419"/>
    </source>
</evidence>
<dbReference type="PANTHER" id="PTHR33420:SF9">
    <property type="entry name" value="MINOR FIMBRIAL SUBUNIT"/>
    <property type="match status" value="1"/>
</dbReference>
<dbReference type="EMBL" id="JBHLXG010000005">
    <property type="protein sequence ID" value="MFC0226484.1"/>
    <property type="molecule type" value="Genomic_DNA"/>
</dbReference>
<proteinExistence type="predicted"/>
<dbReference type="SUPFAM" id="SSF49401">
    <property type="entry name" value="Bacterial adhesins"/>
    <property type="match status" value="1"/>
</dbReference>
<accession>A0ABV6ECL4</accession>
<dbReference type="PANTHER" id="PTHR33420">
    <property type="entry name" value="FIMBRIAL SUBUNIT ELFA-RELATED"/>
    <property type="match status" value="1"/>
</dbReference>
<organism evidence="2 3">
    <name type="scientific">Serratia aquatilis</name>
    <dbReference type="NCBI Taxonomy" id="1737515"/>
    <lineage>
        <taxon>Bacteria</taxon>
        <taxon>Pseudomonadati</taxon>
        <taxon>Pseudomonadota</taxon>
        <taxon>Gammaproteobacteria</taxon>
        <taxon>Enterobacterales</taxon>
        <taxon>Yersiniaceae</taxon>
        <taxon>Serratia</taxon>
    </lineage>
</organism>
<evidence type="ECO:0000313" key="3">
    <source>
        <dbReference type="Proteomes" id="UP001589792"/>
    </source>
</evidence>
<dbReference type="InterPro" id="IPR036937">
    <property type="entry name" value="Adhesion_dom_fimbrial_sf"/>
</dbReference>
<keyword evidence="3" id="KW-1185">Reference proteome</keyword>
<sequence>MLSKMRCGQYLVLFHLLMILPAITIQSGHAADNIRYIGTLVAEPCALLPADENIVVDFGTVGDKYLYLYNRTKSQPFELHLIDCDISLGNLLKVTFSGRANQSLPGFLALEGAKGVAIGLETKDSDALPLNKQIRLQELTEGDNTIVLKAYVQGEPEAIANKTIERGTFAAIATFTLDYE</sequence>
<protein>
    <submittedName>
        <fullName evidence="2">Fimbrial protein</fullName>
    </submittedName>
</protein>
<dbReference type="Proteomes" id="UP001589792">
    <property type="component" value="Unassembled WGS sequence"/>
</dbReference>
<gene>
    <name evidence="2" type="ORF">ACFFJ3_08235</name>
</gene>
<feature type="domain" description="Fimbrial-type adhesion" evidence="1">
    <location>
        <begin position="38"/>
        <end position="180"/>
    </location>
</feature>
<evidence type="ECO:0000313" key="2">
    <source>
        <dbReference type="EMBL" id="MFC0226484.1"/>
    </source>
</evidence>
<reference evidence="2 3" key="1">
    <citation type="submission" date="2024-09" db="EMBL/GenBank/DDBJ databases">
        <authorList>
            <person name="Sun Q."/>
            <person name="Mori K."/>
        </authorList>
    </citation>
    <scope>NUCLEOTIDE SEQUENCE [LARGE SCALE GENOMIC DNA]</scope>
    <source>
        <strain evidence="2 3">CCM 8626</strain>
    </source>
</reference>
<dbReference type="Gene3D" id="2.60.40.1090">
    <property type="entry name" value="Fimbrial-type adhesion domain"/>
    <property type="match status" value="1"/>
</dbReference>
<comment type="caution">
    <text evidence="2">The sequence shown here is derived from an EMBL/GenBank/DDBJ whole genome shotgun (WGS) entry which is preliminary data.</text>
</comment>
<dbReference type="InterPro" id="IPR000259">
    <property type="entry name" value="Adhesion_dom_fimbrial"/>
</dbReference>
<name>A0ABV6ECL4_9GAMM</name>
<dbReference type="RefSeq" id="WP_380674168.1">
    <property type="nucleotide sequence ID" value="NZ_CP173186.1"/>
</dbReference>